<evidence type="ECO:0000313" key="4">
    <source>
        <dbReference type="Ensembl" id="ENSGEVP00005030392.1"/>
    </source>
</evidence>
<dbReference type="Pfam" id="PF10534">
    <property type="entry name" value="CRIC_ras_sig"/>
    <property type="match status" value="1"/>
</dbReference>
<dbReference type="SUPFAM" id="SSF47769">
    <property type="entry name" value="SAM/Pointed domain"/>
    <property type="match status" value="1"/>
</dbReference>
<sequence>MEPIGAWSPGQVVQWLRGLDKALQQYPFETWSLTGNDLLQLSYRRLEELGLRRVGHQELILEAVEQLCALNYELETTSLGTLTEKLQQVARTTQTLILSRRKVTVYDGEAIETPSPDLLACIAELITAAKGLFSWLHRYLFSHLNDYPASRDIVSLCGELAQILQKVSNEGFKNPKKPKPDCGRVGVFCVLPPEMCRGPVDKGNISSVLVSCRGVS</sequence>
<protein>
    <recommendedName>
        <fullName evidence="6">Connector enhancer of kinase suppressor of ras 1</fullName>
    </recommendedName>
</protein>
<accession>A0A8C4YT44</accession>
<dbReference type="OrthoDB" id="74412at2759"/>
<dbReference type="PANTHER" id="PTHR12844:SF10">
    <property type="entry name" value="CONNECTOR ENHANCER OF KINASE SUPPRESSOR OF RAS 1"/>
    <property type="match status" value="1"/>
</dbReference>
<keyword evidence="1" id="KW-0597">Phosphoprotein</keyword>
<dbReference type="InterPro" id="IPR049628">
    <property type="entry name" value="CNK1-3_SAM"/>
</dbReference>
<reference evidence="4" key="1">
    <citation type="submission" date="2019-06" db="EMBL/GenBank/DDBJ databases">
        <title>G10K-VGP Goodes thornscrub tortoise genome, primary haplotype.</title>
        <authorList>
            <person name="Murphy B."/>
            <person name="Edwards T."/>
            <person name="Rhie A."/>
            <person name="Koren S."/>
            <person name="Phillippy A."/>
            <person name="Fedrigo O."/>
            <person name="Haase B."/>
            <person name="Mountcastle J."/>
            <person name="Lewin H."/>
            <person name="Damas J."/>
            <person name="Howe K."/>
            <person name="Formenti G."/>
            <person name="Myers G."/>
            <person name="Durbin R."/>
            <person name="Jarvis E.D."/>
        </authorList>
    </citation>
    <scope>NUCLEOTIDE SEQUENCE [LARGE SCALE GENOMIC DNA]</scope>
</reference>
<dbReference type="Pfam" id="PF00536">
    <property type="entry name" value="SAM_1"/>
    <property type="match status" value="1"/>
</dbReference>
<dbReference type="SMART" id="SM00454">
    <property type="entry name" value="SAM"/>
    <property type="match status" value="1"/>
</dbReference>
<dbReference type="InterPro" id="IPR013761">
    <property type="entry name" value="SAM/pointed_sf"/>
</dbReference>
<evidence type="ECO:0000259" key="2">
    <source>
        <dbReference type="PROSITE" id="PS50105"/>
    </source>
</evidence>
<dbReference type="InterPro" id="IPR001660">
    <property type="entry name" value="SAM"/>
</dbReference>
<name>A0A8C4YT44_9SAUR</name>
<dbReference type="PANTHER" id="PTHR12844">
    <property type="entry name" value="CONNECTOR ENCHANCER OF KINASE SUPPRESSOR OF RAS"/>
    <property type="match status" value="1"/>
</dbReference>
<evidence type="ECO:0008006" key="6">
    <source>
        <dbReference type="Google" id="ProtNLM"/>
    </source>
</evidence>
<evidence type="ECO:0000313" key="5">
    <source>
        <dbReference type="Proteomes" id="UP000694390"/>
    </source>
</evidence>
<feature type="domain" description="CRIC" evidence="3">
    <location>
        <begin position="78"/>
        <end position="171"/>
    </location>
</feature>
<feature type="domain" description="SAM" evidence="2">
    <location>
        <begin position="7"/>
        <end position="70"/>
    </location>
</feature>
<dbReference type="CDD" id="cd09511">
    <property type="entry name" value="SAM_CNK1_2_3-suppressor"/>
    <property type="match status" value="1"/>
</dbReference>
<dbReference type="PROSITE" id="PS50105">
    <property type="entry name" value="SAM_DOMAIN"/>
    <property type="match status" value="1"/>
</dbReference>
<dbReference type="InterPro" id="IPR017874">
    <property type="entry name" value="CRIC_domain"/>
</dbReference>
<keyword evidence="5" id="KW-1185">Reference proteome</keyword>
<dbReference type="AlphaFoldDB" id="A0A8C4YT44"/>
<dbReference type="InterPro" id="IPR051566">
    <property type="entry name" value="CNKSR"/>
</dbReference>
<reference evidence="4" key="2">
    <citation type="submission" date="2025-08" db="UniProtKB">
        <authorList>
            <consortium name="Ensembl"/>
        </authorList>
    </citation>
    <scope>IDENTIFICATION</scope>
</reference>
<reference evidence="4" key="3">
    <citation type="submission" date="2025-09" db="UniProtKB">
        <authorList>
            <consortium name="Ensembl"/>
        </authorList>
    </citation>
    <scope>IDENTIFICATION</scope>
</reference>
<dbReference type="GeneTree" id="ENSGT00940000159599"/>
<organism evidence="4 5">
    <name type="scientific">Gopherus evgoodei</name>
    <name type="common">Goodes thornscrub tortoise</name>
    <dbReference type="NCBI Taxonomy" id="1825980"/>
    <lineage>
        <taxon>Eukaryota</taxon>
        <taxon>Metazoa</taxon>
        <taxon>Chordata</taxon>
        <taxon>Craniata</taxon>
        <taxon>Vertebrata</taxon>
        <taxon>Euteleostomi</taxon>
        <taxon>Archelosauria</taxon>
        <taxon>Testudinata</taxon>
        <taxon>Testudines</taxon>
        <taxon>Cryptodira</taxon>
        <taxon>Durocryptodira</taxon>
        <taxon>Testudinoidea</taxon>
        <taxon>Testudinidae</taxon>
        <taxon>Gopherus</taxon>
    </lineage>
</organism>
<evidence type="ECO:0000256" key="1">
    <source>
        <dbReference type="ARBA" id="ARBA00022553"/>
    </source>
</evidence>
<dbReference type="PROSITE" id="PS51290">
    <property type="entry name" value="CRIC"/>
    <property type="match status" value="1"/>
</dbReference>
<evidence type="ECO:0000259" key="3">
    <source>
        <dbReference type="PROSITE" id="PS51290"/>
    </source>
</evidence>
<dbReference type="Ensembl" id="ENSGEVT00005031920.1">
    <property type="protein sequence ID" value="ENSGEVP00005030392.1"/>
    <property type="gene ID" value="ENSGEVG00005021234.1"/>
</dbReference>
<proteinExistence type="predicted"/>
<dbReference type="Proteomes" id="UP000694390">
    <property type="component" value="Chromosome 20"/>
</dbReference>
<dbReference type="Gene3D" id="1.10.150.50">
    <property type="entry name" value="Transcription Factor, Ets-1"/>
    <property type="match status" value="1"/>
</dbReference>